<dbReference type="EMBL" id="UZAF01017756">
    <property type="protein sequence ID" value="VDO44687.1"/>
    <property type="molecule type" value="Genomic_DNA"/>
</dbReference>
<accession>A0A3P7WDB2</accession>
<name>A0A3P7WDB2_HAEPC</name>
<reference evidence="1 2" key="1">
    <citation type="submission" date="2018-11" db="EMBL/GenBank/DDBJ databases">
        <authorList>
            <consortium name="Pathogen Informatics"/>
        </authorList>
    </citation>
    <scope>NUCLEOTIDE SEQUENCE [LARGE SCALE GENOMIC DNA]</scope>
    <source>
        <strain evidence="1 2">MHpl1</strain>
    </source>
</reference>
<keyword evidence="2" id="KW-1185">Reference proteome</keyword>
<proteinExistence type="predicted"/>
<evidence type="ECO:0000313" key="1">
    <source>
        <dbReference type="EMBL" id="VDO44687.1"/>
    </source>
</evidence>
<evidence type="ECO:0000313" key="2">
    <source>
        <dbReference type="Proteomes" id="UP000268014"/>
    </source>
</evidence>
<protein>
    <submittedName>
        <fullName evidence="1">Uncharacterized protein</fullName>
    </submittedName>
</protein>
<dbReference type="Proteomes" id="UP000268014">
    <property type="component" value="Unassembled WGS sequence"/>
</dbReference>
<gene>
    <name evidence="1" type="ORF">HPLM_LOCUS12084</name>
</gene>
<dbReference type="AlphaFoldDB" id="A0A3P7WDB2"/>
<sequence>MLRFMIVSLHNERGLGRLFLRKYRLHALHSTSPCSLRLHSEVFVVLQLTH</sequence>
<organism evidence="1 2">
    <name type="scientific">Haemonchus placei</name>
    <name type="common">Barber's pole worm</name>
    <dbReference type="NCBI Taxonomy" id="6290"/>
    <lineage>
        <taxon>Eukaryota</taxon>
        <taxon>Metazoa</taxon>
        <taxon>Ecdysozoa</taxon>
        <taxon>Nematoda</taxon>
        <taxon>Chromadorea</taxon>
        <taxon>Rhabditida</taxon>
        <taxon>Rhabditina</taxon>
        <taxon>Rhabditomorpha</taxon>
        <taxon>Strongyloidea</taxon>
        <taxon>Trichostrongylidae</taxon>
        <taxon>Haemonchus</taxon>
    </lineage>
</organism>